<reference evidence="1 2" key="1">
    <citation type="submission" date="2018-01" db="EMBL/GenBank/DDBJ databases">
        <title>The whole genome sequencing and assembly of Halobacillus litoralis ERB031 strain.</title>
        <authorList>
            <person name="Lee S.-J."/>
            <person name="Park M.-K."/>
            <person name="Kim J.-Y."/>
            <person name="Lee Y.-J."/>
            <person name="Yi H."/>
            <person name="Bahn Y.-S."/>
            <person name="Kim J.F."/>
            <person name="Lee D.-W."/>
        </authorList>
    </citation>
    <scope>NUCLEOTIDE SEQUENCE [LARGE SCALE GENOMIC DNA]</scope>
    <source>
        <strain evidence="1 2">ERB 031</strain>
    </source>
</reference>
<sequence length="190" mass="22170">MELIFIRHGQGEHTTHLPQSLHTSDPDLTEEGIQQASMLRKKFPLSEQDLIVISPLRRTLQTATIWTQGVNCHKVVSPFVSPRMFPQNPEWQTLPCDQLLEMNQIKTDFPDFHIDNPLPYVWRQGINTLPEEEFASLAERFLEWCEEQQKERIYIVTHDGTMTSYRQFISGAKLSRDDFPGETGWIKVQF</sequence>
<dbReference type="KEGG" id="hli:HLI_03415"/>
<dbReference type="PANTHER" id="PTHR48100:SF1">
    <property type="entry name" value="HISTIDINE PHOSPHATASE FAMILY PROTEIN-RELATED"/>
    <property type="match status" value="1"/>
</dbReference>
<dbReference type="GO" id="GO:0005737">
    <property type="term" value="C:cytoplasm"/>
    <property type="evidence" value="ECO:0007669"/>
    <property type="project" value="TreeGrafter"/>
</dbReference>
<dbReference type="Gene3D" id="3.40.50.1240">
    <property type="entry name" value="Phosphoglycerate mutase-like"/>
    <property type="match status" value="1"/>
</dbReference>
<name>A0A410M9G5_9BACI</name>
<dbReference type="Pfam" id="PF00300">
    <property type="entry name" value="His_Phos_1"/>
    <property type="match status" value="1"/>
</dbReference>
<dbReference type="InterPro" id="IPR050275">
    <property type="entry name" value="PGM_Phosphatase"/>
</dbReference>
<dbReference type="InterPro" id="IPR013078">
    <property type="entry name" value="His_Pase_superF_clade-1"/>
</dbReference>
<dbReference type="AlphaFoldDB" id="A0A410M9G5"/>
<dbReference type="SUPFAM" id="SSF53254">
    <property type="entry name" value="Phosphoglycerate mutase-like"/>
    <property type="match status" value="1"/>
</dbReference>
<evidence type="ECO:0000313" key="2">
    <source>
        <dbReference type="Proteomes" id="UP000287756"/>
    </source>
</evidence>
<dbReference type="InterPro" id="IPR029033">
    <property type="entry name" value="His_PPase_superfam"/>
</dbReference>
<dbReference type="SMART" id="SM00855">
    <property type="entry name" value="PGAM"/>
    <property type="match status" value="1"/>
</dbReference>
<dbReference type="CDD" id="cd07040">
    <property type="entry name" value="HP"/>
    <property type="match status" value="1"/>
</dbReference>
<protein>
    <submittedName>
        <fullName evidence="1">Histidine phosphatase family protein</fullName>
    </submittedName>
</protein>
<evidence type="ECO:0000313" key="1">
    <source>
        <dbReference type="EMBL" id="QAS51327.1"/>
    </source>
</evidence>
<dbReference type="PANTHER" id="PTHR48100">
    <property type="entry name" value="BROAD-SPECIFICITY PHOSPHATASE YOR283W-RELATED"/>
    <property type="match status" value="1"/>
</dbReference>
<dbReference type="Proteomes" id="UP000287756">
    <property type="component" value="Chromosome"/>
</dbReference>
<dbReference type="OrthoDB" id="2435937at2"/>
<proteinExistence type="predicted"/>
<organism evidence="1 2">
    <name type="scientific">Halobacillus litoralis</name>
    <dbReference type="NCBI Taxonomy" id="45668"/>
    <lineage>
        <taxon>Bacteria</taxon>
        <taxon>Bacillati</taxon>
        <taxon>Bacillota</taxon>
        <taxon>Bacilli</taxon>
        <taxon>Bacillales</taxon>
        <taxon>Bacillaceae</taxon>
        <taxon>Halobacillus</taxon>
    </lineage>
</organism>
<accession>A0A410M9G5</accession>
<gene>
    <name evidence="1" type="ORF">HLI_03415</name>
</gene>
<dbReference type="RefSeq" id="WP_128523075.1">
    <property type="nucleotide sequence ID" value="NZ_CP026118.1"/>
</dbReference>
<dbReference type="GO" id="GO:0016791">
    <property type="term" value="F:phosphatase activity"/>
    <property type="evidence" value="ECO:0007669"/>
    <property type="project" value="TreeGrafter"/>
</dbReference>
<dbReference type="EMBL" id="CP026118">
    <property type="protein sequence ID" value="QAS51327.1"/>
    <property type="molecule type" value="Genomic_DNA"/>
</dbReference>